<dbReference type="SUPFAM" id="SSF54523">
    <property type="entry name" value="Pili subunits"/>
    <property type="match status" value="1"/>
</dbReference>
<organism evidence="2 3">
    <name type="scientific">Viridibacterium curvum</name>
    <dbReference type="NCBI Taxonomy" id="1101404"/>
    <lineage>
        <taxon>Bacteria</taxon>
        <taxon>Pseudomonadati</taxon>
        <taxon>Pseudomonadota</taxon>
        <taxon>Betaproteobacteria</taxon>
        <taxon>Rhodocyclales</taxon>
        <taxon>Rhodocyclaceae</taxon>
        <taxon>Viridibacterium</taxon>
    </lineage>
</organism>
<proteinExistence type="predicted"/>
<dbReference type="InterPro" id="IPR012902">
    <property type="entry name" value="N_methyl_site"/>
</dbReference>
<dbReference type="EMBL" id="BAABLD010000017">
    <property type="protein sequence ID" value="GAA5170221.1"/>
    <property type="molecule type" value="Genomic_DNA"/>
</dbReference>
<evidence type="ECO:0008006" key="4">
    <source>
        <dbReference type="Google" id="ProtNLM"/>
    </source>
</evidence>
<dbReference type="InterPro" id="IPR045584">
    <property type="entry name" value="Pilin-like"/>
</dbReference>
<dbReference type="PROSITE" id="PS00409">
    <property type="entry name" value="PROKAR_NTER_METHYL"/>
    <property type="match status" value="1"/>
</dbReference>
<feature type="transmembrane region" description="Helical" evidence="1">
    <location>
        <begin position="12"/>
        <end position="34"/>
    </location>
</feature>
<accession>A0ABP9R0H6</accession>
<keyword evidence="1" id="KW-0472">Membrane</keyword>
<dbReference type="RefSeq" id="WP_345534187.1">
    <property type="nucleotide sequence ID" value="NZ_BAABLD010000017.1"/>
</dbReference>
<reference evidence="3" key="1">
    <citation type="journal article" date="2019" name="Int. J. Syst. Evol. Microbiol.">
        <title>The Global Catalogue of Microorganisms (GCM) 10K type strain sequencing project: providing services to taxonomists for standard genome sequencing and annotation.</title>
        <authorList>
            <consortium name="The Broad Institute Genomics Platform"/>
            <consortium name="The Broad Institute Genome Sequencing Center for Infectious Disease"/>
            <person name="Wu L."/>
            <person name="Ma J."/>
        </authorList>
    </citation>
    <scope>NUCLEOTIDE SEQUENCE [LARGE SCALE GENOMIC DNA]</scope>
    <source>
        <strain evidence="3">JCM 18715</strain>
    </source>
</reference>
<evidence type="ECO:0000256" key="1">
    <source>
        <dbReference type="SAM" id="Phobius"/>
    </source>
</evidence>
<comment type="caution">
    <text evidence="2">The sequence shown here is derived from an EMBL/GenBank/DDBJ whole genome shotgun (WGS) entry which is preliminary data.</text>
</comment>
<gene>
    <name evidence="2" type="ORF">GCM10025770_32760</name>
</gene>
<protein>
    <recommendedName>
        <fullName evidence="4">Prepilin-type N-terminal cleavage/methylation domain-containing protein</fullName>
    </recommendedName>
</protein>
<dbReference type="NCBIfam" id="TIGR02532">
    <property type="entry name" value="IV_pilin_GFxxxE"/>
    <property type="match status" value="1"/>
</dbReference>
<dbReference type="Proteomes" id="UP001500547">
    <property type="component" value="Unassembled WGS sequence"/>
</dbReference>
<evidence type="ECO:0000313" key="3">
    <source>
        <dbReference type="Proteomes" id="UP001500547"/>
    </source>
</evidence>
<keyword evidence="1" id="KW-0812">Transmembrane</keyword>
<dbReference type="Pfam" id="PF07963">
    <property type="entry name" value="N_methyl"/>
    <property type="match status" value="1"/>
</dbReference>
<keyword evidence="3" id="KW-1185">Reference proteome</keyword>
<name>A0ABP9R0H6_9RHOO</name>
<evidence type="ECO:0000313" key="2">
    <source>
        <dbReference type="EMBL" id="GAA5170221.1"/>
    </source>
</evidence>
<keyword evidence="1" id="KW-1133">Transmembrane helix</keyword>
<sequence>MHKLLNTQRGFSLIELAVVLLILALLAGGVVSVLRIQQEQKVLTETRAVLNDAREALFAYAEVHKGLPCPDTDGDGLKNDGCSDTVRGKVPWKNLGLSRGDDAWNQALHYVVSKELVEGVLFKLTQGASGVTIVDNTSATGTPNADTIAFAIWSNGIDGIDGSAGKSSTNTEVVAGSTTATVDDIVTWGSKYVLFGRILQAGQTLSVN</sequence>